<dbReference type="KEGG" id="bvg:104902958"/>
<reference evidence="3 4" key="1">
    <citation type="journal article" date="2014" name="Nature">
        <title>The genome of the recently domesticated crop plant sugar beet (Beta vulgaris).</title>
        <authorList>
            <person name="Dohm J.C."/>
            <person name="Minoche A.E."/>
            <person name="Holtgrawe D."/>
            <person name="Capella-Gutierrez S."/>
            <person name="Zakrzewski F."/>
            <person name="Tafer H."/>
            <person name="Rupp O."/>
            <person name="Sorensen T.R."/>
            <person name="Stracke R."/>
            <person name="Reinhardt R."/>
            <person name="Goesmann A."/>
            <person name="Kraft T."/>
            <person name="Schulz B."/>
            <person name="Stadler P.F."/>
            <person name="Schmidt T."/>
            <person name="Gabaldon T."/>
            <person name="Lehrach H."/>
            <person name="Weisshaar B."/>
            <person name="Himmelbauer H."/>
        </authorList>
    </citation>
    <scope>NUCLEOTIDE SEQUENCE [LARGE SCALE GENOMIC DNA]</scope>
    <source>
        <tissue evidence="3">Taproot</tissue>
    </source>
</reference>
<dbReference type="InterPro" id="IPR044277">
    <property type="entry name" value="GIP1"/>
</dbReference>
<feature type="region of interest" description="Disordered" evidence="1">
    <location>
        <begin position="479"/>
        <end position="499"/>
    </location>
</feature>
<dbReference type="InterPro" id="IPR009060">
    <property type="entry name" value="UBA-like_sf"/>
</dbReference>
<dbReference type="SUPFAM" id="SSF46934">
    <property type="entry name" value="UBA-like"/>
    <property type="match status" value="1"/>
</dbReference>
<keyword evidence="4" id="KW-1185">Reference proteome</keyword>
<dbReference type="GO" id="GO:0051082">
    <property type="term" value="F:unfolded protein binding"/>
    <property type="evidence" value="ECO:0007669"/>
    <property type="project" value="TreeGrafter"/>
</dbReference>
<dbReference type="ExpressionAtlas" id="A0A0J8BLJ9">
    <property type="expression patterns" value="baseline"/>
</dbReference>
<organism evidence="3 4">
    <name type="scientific">Beta vulgaris subsp. vulgaris</name>
    <name type="common">Beet</name>
    <dbReference type="NCBI Taxonomy" id="3555"/>
    <lineage>
        <taxon>Eukaryota</taxon>
        <taxon>Viridiplantae</taxon>
        <taxon>Streptophyta</taxon>
        <taxon>Embryophyta</taxon>
        <taxon>Tracheophyta</taxon>
        <taxon>Spermatophyta</taxon>
        <taxon>Magnoliopsida</taxon>
        <taxon>eudicotyledons</taxon>
        <taxon>Gunneridae</taxon>
        <taxon>Pentapetalae</taxon>
        <taxon>Caryophyllales</taxon>
        <taxon>Chenopodiaceae</taxon>
        <taxon>Betoideae</taxon>
        <taxon>Beta</taxon>
    </lineage>
</organism>
<feature type="compositionally biased region" description="Low complexity" evidence="1">
    <location>
        <begin position="281"/>
        <end position="301"/>
    </location>
</feature>
<feature type="region of interest" description="Disordered" evidence="1">
    <location>
        <begin position="250"/>
        <end position="321"/>
    </location>
</feature>
<dbReference type="GO" id="GO:0003729">
    <property type="term" value="F:mRNA binding"/>
    <property type="evidence" value="ECO:0007669"/>
    <property type="project" value="EnsemblPlants"/>
</dbReference>
<dbReference type="InterPro" id="IPR009719">
    <property type="entry name" value="GIP1_N"/>
</dbReference>
<dbReference type="PANTHER" id="PTHR46775">
    <property type="entry name" value="FLOCCULATION PROTEIN (DUF1296)"/>
    <property type="match status" value="1"/>
</dbReference>
<feature type="region of interest" description="Disordered" evidence="1">
    <location>
        <begin position="68"/>
        <end position="169"/>
    </location>
</feature>
<dbReference type="eggNOG" id="ENOG502QQJY">
    <property type="taxonomic scope" value="Eukaryota"/>
</dbReference>
<dbReference type="EMBL" id="KQ090177">
    <property type="protein sequence ID" value="KMT02285.1"/>
    <property type="molecule type" value="Genomic_DNA"/>
</dbReference>
<evidence type="ECO:0000313" key="3">
    <source>
        <dbReference type="EMBL" id="KMT02285.1"/>
    </source>
</evidence>
<feature type="compositionally biased region" description="Polar residues" evidence="1">
    <location>
        <begin position="120"/>
        <end position="134"/>
    </location>
</feature>
<dbReference type="OMA" id="TQMNWPS"/>
<gene>
    <name evidence="3" type="ORF">BVRB_9g206030</name>
</gene>
<evidence type="ECO:0000313" key="4">
    <source>
        <dbReference type="Proteomes" id="UP000035740"/>
    </source>
</evidence>
<dbReference type="Proteomes" id="UP000035740">
    <property type="component" value="Chromosome 9"/>
</dbReference>
<feature type="domain" description="GBF-interacting protein 1 N-terminal" evidence="2">
    <location>
        <begin position="10"/>
        <end position="69"/>
    </location>
</feature>
<dbReference type="Gramene" id="KMT02285">
    <property type="protein sequence ID" value="KMT02285"/>
    <property type="gene ID" value="BVRB_9g206030"/>
</dbReference>
<feature type="region of interest" description="Disordered" evidence="1">
    <location>
        <begin position="412"/>
        <end position="462"/>
    </location>
</feature>
<dbReference type="OrthoDB" id="753279at2759"/>
<accession>A0A0J8BLJ9</accession>
<feature type="compositionally biased region" description="Polar residues" evidence="1">
    <location>
        <begin position="490"/>
        <end position="499"/>
    </location>
</feature>
<dbReference type="Pfam" id="PF06972">
    <property type="entry name" value="GIP1_N"/>
    <property type="match status" value="1"/>
</dbReference>
<proteinExistence type="predicted"/>
<protein>
    <recommendedName>
        <fullName evidence="2">GBF-interacting protein 1 N-terminal domain-containing protein</fullName>
    </recommendedName>
</protein>
<dbReference type="GO" id="GO:0009408">
    <property type="term" value="P:response to heat"/>
    <property type="evidence" value="ECO:0007669"/>
    <property type="project" value="EnsemblPlants"/>
</dbReference>
<evidence type="ECO:0000259" key="2">
    <source>
        <dbReference type="Pfam" id="PF06972"/>
    </source>
</evidence>
<feature type="compositionally biased region" description="Polar residues" evidence="1">
    <location>
        <begin position="453"/>
        <end position="462"/>
    </location>
</feature>
<dbReference type="AlphaFoldDB" id="A0A0J8BLJ9"/>
<evidence type="ECO:0000256" key="1">
    <source>
        <dbReference type="SAM" id="MobiDB-lite"/>
    </source>
</evidence>
<name>A0A0J8BLJ9_BETVV</name>
<sequence length="853" mass="89361">MSGGFRASTIPNNVRKTIQNIKEITGNHSDDDIYAMLKDCSMDPNETAQKLLLQDTFHEVKRRRYRKIENSTNRDAVDSRWRSGPPGRSGRGGRGNYSSRYPAQDAGGGRSIPGKENGISHASNRAGSISSSPVVQDIKRTNDGSSVTEMPNGPIDVASEGTKGANISDISSGSVTKEFEPYIRSGGNKRSNIMSGVNVESILTASLSDVGSPASDPVLVPPNDACVSTAVGAVKLDVGSPCSLVELNLNIPPENKSNSGKLNGEGLGGAGKNQPADILQSSSLSHGSSSSSRPLSNYGSRAQQALGSQKVGPNKEWKPKVTNTNTVEGLKTPAASEGSIIPAETCASTQSVESTTDLACATNNLQKELEGLHVRDAQHVIIPNHIHVPDAVRTGLSFGSFDATFVIASKYSSEADTENSKSVSEIEQGTEETVEEATSQSTLASGEEADYVDQSQPSKQAENLASGDVGVLANPVQDFSDSKETVGGPQHSSAHSSTGYNFGLLPPMLGNPLGSLEASETQGRDASRVSSFVVQQPVDPSSFYAQFYRSGADSDGLVSPFQAHGVASKYSGGVAVMSSQTSQSPTEGGNSMVLPTAAQTPLATQAGGLMPNPIAVTQQPMPLFRQPAGVHIPHYPPNYIPYGHYYPPFYVPPPAMHQFLGNNAFPQQAQAGSVYPGQPAATAAATAVKFPMSQFKPASNAVNPMHMGIGGGYGPYGPSPAGYNPASATTAGNSTANEDLAASQFKESNMYLTGQQSEGSAVWIPAPGREMASLPANSYYNLPQGQHVTFAPTQAGQGTFAGLYHPAQGVTAATMHPLLQQSQAMPGAVDMVGATASVYQQPQHAQINWPNNY</sequence>
<dbReference type="PANTHER" id="PTHR46775:SF1">
    <property type="entry name" value="FLOCCULATION PROTEIN (DUF1296)"/>
    <property type="match status" value="1"/>
</dbReference>